<keyword evidence="2" id="KW-1185">Reference proteome</keyword>
<accession>A0ACB5UNX1</accession>
<dbReference type="EMBL" id="BTPU01000073">
    <property type="protein sequence ID" value="GMQ64545.1"/>
    <property type="molecule type" value="Genomic_DNA"/>
</dbReference>
<name>A0ACB5UNX1_9FIRM</name>
<protein>
    <submittedName>
        <fullName evidence="1">Uncharacterized protein</fullName>
    </submittedName>
</protein>
<proteinExistence type="predicted"/>
<gene>
    <name evidence="1" type="ORF">AN2V17_37820</name>
</gene>
<evidence type="ECO:0000313" key="1">
    <source>
        <dbReference type="EMBL" id="GMQ64545.1"/>
    </source>
</evidence>
<comment type="caution">
    <text evidence="1">The sequence shown here is derived from an EMBL/GenBank/DDBJ whole genome shotgun (WGS) entry which is preliminary data.</text>
</comment>
<organism evidence="1 2">
    <name type="scientific">Vallitalea maricola</name>
    <dbReference type="NCBI Taxonomy" id="3074433"/>
    <lineage>
        <taxon>Bacteria</taxon>
        <taxon>Bacillati</taxon>
        <taxon>Bacillota</taxon>
        <taxon>Clostridia</taxon>
        <taxon>Lachnospirales</taxon>
        <taxon>Vallitaleaceae</taxon>
        <taxon>Vallitalea</taxon>
    </lineage>
</organism>
<sequence length="402" mass="46930">MKKLIIITCLVFLALVGCHNNGEEKSDITQVDKGINENQSLEDNNLDNKKLNSNIEDLLSSEGVKLKISQDNSEFFPASEEFTNKVIELISRHGNSIWRDTNTDNYDVILRCDGFKDIHMNLECGSFWFEDSEELYISPVADRWNNYIIKIINGKPMYSSFKKTILGKIQLQNSMDEAVLFYDGDVRLQVNNYDILIDDYLSESDLFREHNPVKYELININNEDLFLLTRNSYDRNGKVINQYLYKYENEKIENIWSTDSIDCDVEYIDVNKKSLYINFPFINEKYQIKLTQDEIKEVKRLKEQLESEGIIVDENFYKNTSDNLICVPRQSQIKDIDNNDINELVITIQFDNVGMTMSPIPSMNAKAIIVFNIQDNNIVFSNIIFERDNVNKDLDYLFKSNQ</sequence>
<evidence type="ECO:0000313" key="2">
    <source>
        <dbReference type="Proteomes" id="UP001374599"/>
    </source>
</evidence>
<dbReference type="Proteomes" id="UP001374599">
    <property type="component" value="Unassembled WGS sequence"/>
</dbReference>
<reference evidence="1" key="1">
    <citation type="submission" date="2023-09" db="EMBL/GenBank/DDBJ databases">
        <title>Vallitalea sediminicola and Vallitalea maricola sp. nov., anaerobic bacteria isolated from marine sediment.</title>
        <authorList>
            <person name="Hirano S."/>
            <person name="Maeda A."/>
            <person name="Terahara T."/>
            <person name="Mori K."/>
            <person name="Hamada M."/>
            <person name="Matsumoto R."/>
            <person name="Kobayashi T."/>
        </authorList>
    </citation>
    <scope>NUCLEOTIDE SEQUENCE</scope>
    <source>
        <strain evidence="1">AN17-2</strain>
    </source>
</reference>